<dbReference type="AlphaFoldDB" id="A0A7S1W904"/>
<feature type="coiled-coil region" evidence="1">
    <location>
        <begin position="50"/>
        <end position="87"/>
    </location>
</feature>
<feature type="region of interest" description="Disordered" evidence="2">
    <location>
        <begin position="94"/>
        <end position="139"/>
    </location>
</feature>
<organism evidence="3">
    <name type="scientific">Neobodo designis</name>
    <name type="common">Flagellated protozoan</name>
    <name type="synonym">Bodo designis</name>
    <dbReference type="NCBI Taxonomy" id="312471"/>
    <lineage>
        <taxon>Eukaryota</taxon>
        <taxon>Discoba</taxon>
        <taxon>Euglenozoa</taxon>
        <taxon>Kinetoplastea</taxon>
        <taxon>Metakinetoplastina</taxon>
        <taxon>Neobodonida</taxon>
        <taxon>Neobodo</taxon>
    </lineage>
</organism>
<proteinExistence type="predicted"/>
<sequence length="139" mass="15311">MAVPLDDNAAKLQHRKATKQKSKTIPEAGLVKDPLTDASARETGRLQIAVEALRNQLRVLDHQHERLAAARQKLVEARDSKQRLLAVDRRVLEIGNTPRPPSYMSTASSRLSMASSSPRSARRGESSPRARTGKTTAHD</sequence>
<evidence type="ECO:0000256" key="1">
    <source>
        <dbReference type="SAM" id="Coils"/>
    </source>
</evidence>
<keyword evidence="1" id="KW-0175">Coiled coil</keyword>
<name>A0A7S1W904_NEODS</name>
<evidence type="ECO:0000256" key="2">
    <source>
        <dbReference type="SAM" id="MobiDB-lite"/>
    </source>
</evidence>
<feature type="compositionally biased region" description="Low complexity" evidence="2">
    <location>
        <begin position="105"/>
        <end position="119"/>
    </location>
</feature>
<accession>A0A7S1W904</accession>
<protein>
    <submittedName>
        <fullName evidence="3">Uncharacterized protein</fullName>
    </submittedName>
</protein>
<reference evidence="3" key="1">
    <citation type="submission" date="2021-01" db="EMBL/GenBank/DDBJ databases">
        <authorList>
            <person name="Corre E."/>
            <person name="Pelletier E."/>
            <person name="Niang G."/>
            <person name="Scheremetjew M."/>
            <person name="Finn R."/>
            <person name="Kale V."/>
            <person name="Holt S."/>
            <person name="Cochrane G."/>
            <person name="Meng A."/>
            <person name="Brown T."/>
            <person name="Cohen L."/>
        </authorList>
    </citation>
    <scope>NUCLEOTIDE SEQUENCE</scope>
    <source>
        <strain evidence="3">CCAP 1951/1</strain>
    </source>
</reference>
<evidence type="ECO:0000313" key="3">
    <source>
        <dbReference type="EMBL" id="CAD9155392.1"/>
    </source>
</evidence>
<dbReference type="EMBL" id="HBGF01052511">
    <property type="protein sequence ID" value="CAD9155392.1"/>
    <property type="molecule type" value="Transcribed_RNA"/>
</dbReference>
<gene>
    <name evidence="3" type="ORF">NDES1114_LOCUS35142</name>
</gene>
<feature type="region of interest" description="Disordered" evidence="2">
    <location>
        <begin position="1"/>
        <end position="24"/>
    </location>
</feature>
<feature type="compositionally biased region" description="Basic residues" evidence="2">
    <location>
        <begin position="12"/>
        <end position="22"/>
    </location>
</feature>